<reference evidence="2" key="1">
    <citation type="submission" date="2021-02" db="EMBL/GenBank/DDBJ databases">
        <authorList>
            <person name="Dougan E. K."/>
            <person name="Rhodes N."/>
            <person name="Thang M."/>
            <person name="Chan C."/>
        </authorList>
    </citation>
    <scope>NUCLEOTIDE SEQUENCE</scope>
</reference>
<comment type="caution">
    <text evidence="2">The sequence shown here is derived from an EMBL/GenBank/DDBJ whole genome shotgun (WGS) entry which is preliminary data.</text>
</comment>
<protein>
    <submittedName>
        <fullName evidence="2">Uncharacterized protein</fullName>
    </submittedName>
</protein>
<sequence length="176" mass="19276">MPSMPGSDAWWPSGEDEWKVIDLDSNHPERTPATAWILSSSLDSKLAEVFPAYRLPISLGSLGEDSATVLKSGMTREGGGGNGGAQEKDGRQPEVAVHRCTSKIGRPCKFMGKCRDVSTCNYCHDEVHQVAKTRPGNFQSAQSQRARDPGPAYHEAHRPGRRPRKLVDSFDGLTRT</sequence>
<dbReference type="OrthoDB" id="10472872at2759"/>
<proteinExistence type="predicted"/>
<evidence type="ECO:0000313" key="2">
    <source>
        <dbReference type="EMBL" id="CAE7508514.1"/>
    </source>
</evidence>
<organism evidence="2 3">
    <name type="scientific">Symbiodinium natans</name>
    <dbReference type="NCBI Taxonomy" id="878477"/>
    <lineage>
        <taxon>Eukaryota</taxon>
        <taxon>Sar</taxon>
        <taxon>Alveolata</taxon>
        <taxon>Dinophyceae</taxon>
        <taxon>Suessiales</taxon>
        <taxon>Symbiodiniaceae</taxon>
        <taxon>Symbiodinium</taxon>
    </lineage>
</organism>
<dbReference type="EMBL" id="CAJNDS010002518">
    <property type="protein sequence ID" value="CAE7508514.1"/>
    <property type="molecule type" value="Genomic_DNA"/>
</dbReference>
<evidence type="ECO:0000313" key="3">
    <source>
        <dbReference type="Proteomes" id="UP000604046"/>
    </source>
</evidence>
<dbReference type="Proteomes" id="UP000604046">
    <property type="component" value="Unassembled WGS sequence"/>
</dbReference>
<accession>A0A812T6K2</accession>
<keyword evidence="3" id="KW-1185">Reference proteome</keyword>
<feature type="region of interest" description="Disordered" evidence="1">
    <location>
        <begin position="134"/>
        <end position="176"/>
    </location>
</feature>
<dbReference type="AlphaFoldDB" id="A0A812T6K2"/>
<gene>
    <name evidence="2" type="ORF">SNAT2548_LOCUS28478</name>
</gene>
<feature type="region of interest" description="Disordered" evidence="1">
    <location>
        <begin position="72"/>
        <end position="94"/>
    </location>
</feature>
<name>A0A812T6K2_9DINO</name>
<evidence type="ECO:0000256" key="1">
    <source>
        <dbReference type="SAM" id="MobiDB-lite"/>
    </source>
</evidence>